<organism evidence="1 2">
    <name type="scientific">Carnobacterium maltaromaticum</name>
    <name type="common">Carnobacterium piscicola</name>
    <dbReference type="NCBI Taxonomy" id="2751"/>
    <lineage>
        <taxon>Bacteria</taxon>
        <taxon>Bacillati</taxon>
        <taxon>Bacillota</taxon>
        <taxon>Bacilli</taxon>
        <taxon>Lactobacillales</taxon>
        <taxon>Carnobacteriaceae</taxon>
        <taxon>Carnobacterium</taxon>
    </lineage>
</organism>
<proteinExistence type="predicted"/>
<sequence length="93" mass="10682">MARVQIRFDSDEIPNKLSALAKRKGYAGREEFLREVLEDIAYEERVKAVEARYEALLERHEKLMTVVSDALAMNLELGLLRSPFQLEGGNEDE</sequence>
<evidence type="ECO:0008006" key="3">
    <source>
        <dbReference type="Google" id="ProtNLM"/>
    </source>
</evidence>
<protein>
    <recommendedName>
        <fullName evidence="3">Ribbon-helix-helix protein CopG domain-containing protein</fullName>
    </recommendedName>
</protein>
<comment type="caution">
    <text evidence="1">The sequence shown here is derived from an EMBL/GenBank/DDBJ whole genome shotgun (WGS) entry which is preliminary data.</text>
</comment>
<gene>
    <name evidence="1" type="ORF">RAK27_18290</name>
</gene>
<evidence type="ECO:0000313" key="2">
    <source>
        <dbReference type="Proteomes" id="UP001290462"/>
    </source>
</evidence>
<dbReference type="Proteomes" id="UP001290462">
    <property type="component" value="Unassembled WGS sequence"/>
</dbReference>
<name>A0AAW9JY93_CARML</name>
<dbReference type="EMBL" id="JAVBVO010000024">
    <property type="protein sequence ID" value="MDZ5760593.1"/>
    <property type="molecule type" value="Genomic_DNA"/>
</dbReference>
<reference evidence="1" key="1">
    <citation type="submission" date="2023-08" db="EMBL/GenBank/DDBJ databases">
        <title>Genomic characterization of piscicolin 126 produced by Carnobacterium maltaromaticum CM22 strain isolated from salmon (Salmo salar).</title>
        <authorList>
            <person name="Gonzalez-Gragera E."/>
            <person name="Garcia-Lopez J.D."/>
            <person name="Teso-Perez C."/>
            <person name="Gimenez-Hernandez I."/>
            <person name="Peralta-Sanchez J.M."/>
            <person name="Valdivia E."/>
            <person name="Montalban-Lopez M."/>
            <person name="Martin-Platero A.M."/>
            <person name="Banos A."/>
            <person name="Martinez-Bueno M."/>
        </authorList>
    </citation>
    <scope>NUCLEOTIDE SEQUENCE</scope>
    <source>
        <strain evidence="1">CM22</strain>
    </source>
</reference>
<dbReference type="RefSeq" id="WP_322809763.1">
    <property type="nucleotide sequence ID" value="NZ_JAVBVO010000024.1"/>
</dbReference>
<accession>A0AAW9JY93</accession>
<dbReference type="AlphaFoldDB" id="A0AAW9JY93"/>
<evidence type="ECO:0000313" key="1">
    <source>
        <dbReference type="EMBL" id="MDZ5760593.1"/>
    </source>
</evidence>